<dbReference type="AlphaFoldDB" id="A0AA35RKY7"/>
<accession>A0AA35RKY7</accession>
<gene>
    <name evidence="1" type="ORF">GBAR_LOCUS8527</name>
</gene>
<reference evidence="1" key="1">
    <citation type="submission" date="2023-03" db="EMBL/GenBank/DDBJ databases">
        <authorList>
            <person name="Steffen K."/>
            <person name="Cardenas P."/>
        </authorList>
    </citation>
    <scope>NUCLEOTIDE SEQUENCE</scope>
</reference>
<organism evidence="1 2">
    <name type="scientific">Geodia barretti</name>
    <name type="common">Barrett's horny sponge</name>
    <dbReference type="NCBI Taxonomy" id="519541"/>
    <lineage>
        <taxon>Eukaryota</taxon>
        <taxon>Metazoa</taxon>
        <taxon>Porifera</taxon>
        <taxon>Demospongiae</taxon>
        <taxon>Heteroscleromorpha</taxon>
        <taxon>Tetractinellida</taxon>
        <taxon>Astrophorina</taxon>
        <taxon>Geodiidae</taxon>
        <taxon>Geodia</taxon>
    </lineage>
</organism>
<proteinExistence type="predicted"/>
<sequence length="134" mass="15319">MITASAILKLKWDSGVNLEEVKNELFETVIGDLESLHISKTPPKHKTNHILTDVTWSLARNIIAATNNKISLGVENILENLSQDEKDQLTRANIFYFDWIGQYVTFQSTLVHSYFKSAIEREKLMENGTNQQPK</sequence>
<comment type="caution">
    <text evidence="1">The sequence shown here is derived from an EMBL/GenBank/DDBJ whole genome shotgun (WGS) entry which is preliminary data.</text>
</comment>
<evidence type="ECO:0000313" key="1">
    <source>
        <dbReference type="EMBL" id="CAI8013455.1"/>
    </source>
</evidence>
<name>A0AA35RKY7_GEOBA</name>
<evidence type="ECO:0000313" key="2">
    <source>
        <dbReference type="Proteomes" id="UP001174909"/>
    </source>
</evidence>
<dbReference type="EMBL" id="CASHTH010001261">
    <property type="protein sequence ID" value="CAI8013455.1"/>
    <property type="molecule type" value="Genomic_DNA"/>
</dbReference>
<protein>
    <submittedName>
        <fullName evidence="1">Uncharacterized protein</fullName>
    </submittedName>
</protein>
<keyword evidence="2" id="KW-1185">Reference proteome</keyword>
<dbReference type="Proteomes" id="UP001174909">
    <property type="component" value="Unassembled WGS sequence"/>
</dbReference>